<sequence length="298" mass="32543">MPSSTPSNVKKCAHCKRKGHLRESCFLWLDTPDGSKWAAKNPEKAAKTRALQKKLNKRANKNGRASFSKRNNSNNENNSSQSGAWVVEENALVSYTARKSNDIVLDTGATNHIFHDKSMFTSIVPCKKSIVTASGDTIPVSGMGNVSFKVFNYVNGNSKTIQMENVWHVPSCTKNLVSGIQLLSKGYGISSSDENLSVLSSCGEIIATARPRLGLFCFNTSLSSYPVAQHIPPSISSDVFISESVQKSSTKLIHNRLGHVGLQLISKINVSSFELPKLKSKVLNDFHIDKAILNSCNV</sequence>
<organism evidence="3 4">
    <name type="scientific">Thalictrum thalictroides</name>
    <name type="common">Rue-anemone</name>
    <name type="synonym">Anemone thalictroides</name>
    <dbReference type="NCBI Taxonomy" id="46969"/>
    <lineage>
        <taxon>Eukaryota</taxon>
        <taxon>Viridiplantae</taxon>
        <taxon>Streptophyta</taxon>
        <taxon>Embryophyta</taxon>
        <taxon>Tracheophyta</taxon>
        <taxon>Spermatophyta</taxon>
        <taxon>Magnoliopsida</taxon>
        <taxon>Ranunculales</taxon>
        <taxon>Ranunculaceae</taxon>
        <taxon>Thalictroideae</taxon>
        <taxon>Thalictrum</taxon>
    </lineage>
</organism>
<protein>
    <recommendedName>
        <fullName evidence="2">Retrovirus-related Pol polyprotein from transposon TNT 1-94-like beta-barrel domain-containing protein</fullName>
    </recommendedName>
</protein>
<dbReference type="Proteomes" id="UP000554482">
    <property type="component" value="Unassembled WGS sequence"/>
</dbReference>
<dbReference type="EMBL" id="JABWDY010033846">
    <property type="protein sequence ID" value="KAF5183159.1"/>
    <property type="molecule type" value="Genomic_DNA"/>
</dbReference>
<evidence type="ECO:0000313" key="4">
    <source>
        <dbReference type="Proteomes" id="UP000554482"/>
    </source>
</evidence>
<reference evidence="3 4" key="1">
    <citation type="submission" date="2020-06" db="EMBL/GenBank/DDBJ databases">
        <title>Transcriptomic and genomic resources for Thalictrum thalictroides and T. hernandezii: Facilitating candidate gene discovery in an emerging model plant lineage.</title>
        <authorList>
            <person name="Arias T."/>
            <person name="Riano-Pachon D.M."/>
            <person name="Di Stilio V.S."/>
        </authorList>
    </citation>
    <scope>NUCLEOTIDE SEQUENCE [LARGE SCALE GENOMIC DNA]</scope>
    <source>
        <strain evidence="4">cv. WT478/WT964</strain>
        <tissue evidence="3">Leaves</tissue>
    </source>
</reference>
<feature type="region of interest" description="Disordered" evidence="1">
    <location>
        <begin position="54"/>
        <end position="83"/>
    </location>
</feature>
<gene>
    <name evidence="3" type="ORF">FRX31_027254</name>
</gene>
<proteinExistence type="predicted"/>
<dbReference type="AlphaFoldDB" id="A0A7J6VDI1"/>
<feature type="non-terminal residue" evidence="3">
    <location>
        <position position="298"/>
    </location>
</feature>
<dbReference type="InterPro" id="IPR054722">
    <property type="entry name" value="PolX-like_BBD"/>
</dbReference>
<feature type="compositionally biased region" description="Low complexity" evidence="1">
    <location>
        <begin position="66"/>
        <end position="82"/>
    </location>
</feature>
<name>A0A7J6VDI1_THATH</name>
<accession>A0A7J6VDI1</accession>
<evidence type="ECO:0000259" key="2">
    <source>
        <dbReference type="Pfam" id="PF22936"/>
    </source>
</evidence>
<dbReference type="OrthoDB" id="1750817at2759"/>
<evidence type="ECO:0000313" key="3">
    <source>
        <dbReference type="EMBL" id="KAF5183159.1"/>
    </source>
</evidence>
<comment type="caution">
    <text evidence="3">The sequence shown here is derived from an EMBL/GenBank/DDBJ whole genome shotgun (WGS) entry which is preliminary data.</text>
</comment>
<dbReference type="Pfam" id="PF22936">
    <property type="entry name" value="Pol_BBD"/>
    <property type="match status" value="1"/>
</dbReference>
<evidence type="ECO:0000256" key="1">
    <source>
        <dbReference type="SAM" id="MobiDB-lite"/>
    </source>
</evidence>
<keyword evidence="4" id="KW-1185">Reference proteome</keyword>
<feature type="domain" description="Retrovirus-related Pol polyprotein from transposon TNT 1-94-like beta-barrel" evidence="2">
    <location>
        <begin position="104"/>
        <end position="187"/>
    </location>
</feature>